<dbReference type="InterPro" id="IPR036890">
    <property type="entry name" value="HATPase_C_sf"/>
</dbReference>
<evidence type="ECO:0000313" key="8">
    <source>
        <dbReference type="EMBL" id="MBA4496005.1"/>
    </source>
</evidence>
<proteinExistence type="inferred from homology"/>
<evidence type="ECO:0000259" key="7">
    <source>
        <dbReference type="Pfam" id="PF13581"/>
    </source>
</evidence>
<dbReference type="HAMAP" id="MF_00638">
    <property type="entry name" value="Anti_sigma_B"/>
    <property type="match status" value="1"/>
</dbReference>
<evidence type="ECO:0000256" key="4">
    <source>
        <dbReference type="ARBA" id="ARBA00022777"/>
    </source>
</evidence>
<evidence type="ECO:0000256" key="3">
    <source>
        <dbReference type="ARBA" id="ARBA00022741"/>
    </source>
</evidence>
<sequence length="162" mass="17809">MSDQLLDLVNLTIPAKPDYVGIVRLAVSGVANRMGFSYDEIEDLKLAVAEACTNAVDHAYCGGEGEIEVSCNIFANRLEIAVIDRGNSFDVREVEKRTGPISIEPSMNAVRERGLGLFLMKTLMDHVDIKGDNGVIVTMTKYIRKDVVESHVESSTSYPSNR</sequence>
<keyword evidence="3 6" id="KW-0547">Nucleotide-binding</keyword>
<evidence type="ECO:0000313" key="9">
    <source>
        <dbReference type="Proteomes" id="UP000535491"/>
    </source>
</evidence>
<accession>A0A7W1WTX9</accession>
<dbReference type="PANTHER" id="PTHR35526">
    <property type="entry name" value="ANTI-SIGMA-F FACTOR RSBW-RELATED"/>
    <property type="match status" value="1"/>
</dbReference>
<dbReference type="Gene3D" id="3.30.565.10">
    <property type="entry name" value="Histidine kinase-like ATPase, C-terminal domain"/>
    <property type="match status" value="1"/>
</dbReference>
<comment type="function">
    <text evidence="6">Negative regulator of sigma-B activity. Phosphorylates and inactivates its specific antagonist protein, RsbV. Upon phosphorylation of RsbV, RsbW is released and binds to sigma-B, thereby blocking its ability to form an RNA polymerase holoenzyme (E-sigma-B).</text>
</comment>
<keyword evidence="5 6" id="KW-0067">ATP-binding</keyword>
<evidence type="ECO:0000256" key="5">
    <source>
        <dbReference type="ARBA" id="ARBA00022840"/>
    </source>
</evidence>
<dbReference type="RefSeq" id="WP_181754035.1">
    <property type="nucleotide sequence ID" value="NZ_JACEIQ010000022.1"/>
</dbReference>
<comment type="caution">
    <text evidence="8">The sequence shown here is derived from an EMBL/GenBank/DDBJ whole genome shotgun (WGS) entry which is preliminary data.</text>
</comment>
<comment type="similarity">
    <text evidence="6">Belongs to the anti-sigma-factor family.</text>
</comment>
<dbReference type="GO" id="GO:0005524">
    <property type="term" value="F:ATP binding"/>
    <property type="evidence" value="ECO:0007669"/>
    <property type="project" value="UniProtKB-KW"/>
</dbReference>
<feature type="domain" description="Histidine kinase/HSP90-like ATPase" evidence="7">
    <location>
        <begin position="13"/>
        <end position="141"/>
    </location>
</feature>
<dbReference type="CDD" id="cd16936">
    <property type="entry name" value="HATPase_RsbW-like"/>
    <property type="match status" value="1"/>
</dbReference>
<organism evidence="8 9">
    <name type="scientific">Paenactinomyces guangxiensis</name>
    <dbReference type="NCBI Taxonomy" id="1490290"/>
    <lineage>
        <taxon>Bacteria</taxon>
        <taxon>Bacillati</taxon>
        <taxon>Bacillota</taxon>
        <taxon>Bacilli</taxon>
        <taxon>Bacillales</taxon>
        <taxon>Thermoactinomycetaceae</taxon>
        <taxon>Paenactinomyces</taxon>
    </lineage>
</organism>
<reference evidence="8 9" key="1">
    <citation type="submission" date="2020-07" db="EMBL/GenBank/DDBJ databases">
        <authorList>
            <person name="Feng H."/>
        </authorList>
    </citation>
    <scope>NUCLEOTIDE SEQUENCE [LARGE SCALE GENOMIC DNA]</scope>
    <source>
        <strain evidence="9">s-10</strain>
    </source>
</reference>
<dbReference type="SUPFAM" id="SSF55874">
    <property type="entry name" value="ATPase domain of HSP90 chaperone/DNA topoisomerase II/histidine kinase"/>
    <property type="match status" value="1"/>
</dbReference>
<dbReference type="InterPro" id="IPR003594">
    <property type="entry name" value="HATPase_dom"/>
</dbReference>
<dbReference type="InterPro" id="IPR010193">
    <property type="entry name" value="RsbW"/>
</dbReference>
<dbReference type="EMBL" id="JACEIQ010000022">
    <property type="protein sequence ID" value="MBA4496005.1"/>
    <property type="molecule type" value="Genomic_DNA"/>
</dbReference>
<comment type="catalytic activity">
    <reaction evidence="6">
        <text>L-threonyl-[protein] + ATP = O-phospho-L-threonyl-[protein] + ADP + H(+)</text>
        <dbReference type="Rhea" id="RHEA:46608"/>
        <dbReference type="Rhea" id="RHEA-COMP:11060"/>
        <dbReference type="Rhea" id="RHEA-COMP:11605"/>
        <dbReference type="ChEBI" id="CHEBI:15378"/>
        <dbReference type="ChEBI" id="CHEBI:30013"/>
        <dbReference type="ChEBI" id="CHEBI:30616"/>
        <dbReference type="ChEBI" id="CHEBI:61977"/>
        <dbReference type="ChEBI" id="CHEBI:456216"/>
        <dbReference type="EC" id="2.7.11.1"/>
    </reaction>
</comment>
<comment type="catalytic activity">
    <reaction evidence="6">
        <text>L-seryl-[protein] + ATP = O-phospho-L-seryl-[protein] + ADP + H(+)</text>
        <dbReference type="Rhea" id="RHEA:17989"/>
        <dbReference type="Rhea" id="RHEA-COMP:9863"/>
        <dbReference type="Rhea" id="RHEA-COMP:11604"/>
        <dbReference type="ChEBI" id="CHEBI:15378"/>
        <dbReference type="ChEBI" id="CHEBI:29999"/>
        <dbReference type="ChEBI" id="CHEBI:30616"/>
        <dbReference type="ChEBI" id="CHEBI:83421"/>
        <dbReference type="ChEBI" id="CHEBI:456216"/>
        <dbReference type="EC" id="2.7.11.1"/>
    </reaction>
</comment>
<dbReference type="Pfam" id="PF13581">
    <property type="entry name" value="HATPase_c_2"/>
    <property type="match status" value="1"/>
</dbReference>
<gene>
    <name evidence="6 8" type="primary">rsbW</name>
    <name evidence="8" type="ORF">H1191_17110</name>
</gene>
<dbReference type="GO" id="GO:0016989">
    <property type="term" value="F:sigma factor antagonist activity"/>
    <property type="evidence" value="ECO:0007669"/>
    <property type="project" value="InterPro"/>
</dbReference>
<keyword evidence="4 6" id="KW-0418">Kinase</keyword>
<protein>
    <recommendedName>
        <fullName evidence="6">Serine-protein kinase RsbW</fullName>
        <ecNumber evidence="6">2.7.11.1</ecNumber>
    </recommendedName>
    <alternativeName>
        <fullName evidence="6">Anti-sigma-B factor</fullName>
    </alternativeName>
    <alternativeName>
        <fullName evidence="6">Sigma-B negative effector RsbW</fullName>
    </alternativeName>
</protein>
<dbReference type="Proteomes" id="UP000535491">
    <property type="component" value="Unassembled WGS sequence"/>
</dbReference>
<name>A0A7W1WTX9_9BACL</name>
<keyword evidence="9" id="KW-1185">Reference proteome</keyword>
<evidence type="ECO:0000256" key="6">
    <source>
        <dbReference type="HAMAP-Rule" id="MF_00638"/>
    </source>
</evidence>
<dbReference type="EC" id="2.7.11.1" evidence="6"/>
<dbReference type="NCBIfam" id="TIGR01924">
    <property type="entry name" value="rsbW_low_gc"/>
    <property type="match status" value="1"/>
</dbReference>
<dbReference type="PANTHER" id="PTHR35526:SF9">
    <property type="entry name" value="SERINE-PROTEIN KINASE RSBW"/>
    <property type="match status" value="1"/>
</dbReference>
<evidence type="ECO:0000256" key="1">
    <source>
        <dbReference type="ARBA" id="ARBA00022527"/>
    </source>
</evidence>
<evidence type="ECO:0000256" key="2">
    <source>
        <dbReference type="ARBA" id="ARBA00022679"/>
    </source>
</evidence>
<dbReference type="NCBIfam" id="NF003144">
    <property type="entry name" value="PRK04069.1"/>
    <property type="match status" value="1"/>
</dbReference>
<dbReference type="InterPro" id="IPR050267">
    <property type="entry name" value="Anti-sigma-factor_SerPK"/>
</dbReference>
<keyword evidence="1 6" id="KW-0723">Serine/threonine-protein kinase</keyword>
<keyword evidence="2 6" id="KW-0808">Transferase</keyword>
<dbReference type="AlphaFoldDB" id="A0A7W1WTX9"/>
<dbReference type="GO" id="GO:0004674">
    <property type="term" value="F:protein serine/threonine kinase activity"/>
    <property type="evidence" value="ECO:0007669"/>
    <property type="project" value="UniProtKB-KW"/>
</dbReference>